<accession>A0A8I1A403</accession>
<sequence>MPSLTDAQQYFDTYVLHSEAWDEADDTRKTKALNQAEKDLSEFLGDVDFEIPVEAIYEQALWILRMDDAIQKAELGVTSVSVDGVSVSMAKAPPRISPRAVQKIEYETGYNPYDLWTVI</sequence>
<evidence type="ECO:0000313" key="2">
    <source>
        <dbReference type="Proteomes" id="UP000633619"/>
    </source>
</evidence>
<dbReference type="AlphaFoldDB" id="A0A8I1A403"/>
<protein>
    <submittedName>
        <fullName evidence="1">Uncharacterized protein</fullName>
    </submittedName>
</protein>
<proteinExistence type="predicted"/>
<name>A0A8I1A403_THEIN</name>
<comment type="caution">
    <text evidence="1">The sequence shown here is derived from an EMBL/GenBank/DDBJ whole genome shotgun (WGS) entry which is preliminary data.</text>
</comment>
<dbReference type="EMBL" id="JAECVW010000001">
    <property type="protein sequence ID" value="MBH8594083.1"/>
    <property type="molecule type" value="Genomic_DNA"/>
</dbReference>
<gene>
    <name evidence="1" type="ORF">I8U20_01915</name>
</gene>
<evidence type="ECO:0000313" key="1">
    <source>
        <dbReference type="EMBL" id="MBH8594083.1"/>
    </source>
</evidence>
<organism evidence="1 2">
    <name type="scientific">Thermoactinomyces intermedius</name>
    <dbReference type="NCBI Taxonomy" id="2024"/>
    <lineage>
        <taxon>Bacteria</taxon>
        <taxon>Bacillati</taxon>
        <taxon>Bacillota</taxon>
        <taxon>Bacilli</taxon>
        <taxon>Bacillales</taxon>
        <taxon>Thermoactinomycetaceae</taxon>
        <taxon>Thermoactinomyces</taxon>
    </lineage>
</organism>
<keyword evidence="2" id="KW-1185">Reference proteome</keyword>
<dbReference type="Proteomes" id="UP000633619">
    <property type="component" value="Unassembled WGS sequence"/>
</dbReference>
<reference evidence="1 2" key="1">
    <citation type="submission" date="2020-12" db="EMBL/GenBank/DDBJ databases">
        <title>WGS of Thermoactinomyces spp.</title>
        <authorList>
            <person name="Cheng K."/>
        </authorList>
    </citation>
    <scope>NUCLEOTIDE SEQUENCE [LARGE SCALE GENOMIC DNA]</scope>
    <source>
        <strain evidence="2">CICC 10671\DSM 43846</strain>
    </source>
</reference>
<dbReference type="RefSeq" id="WP_181729161.1">
    <property type="nucleotide sequence ID" value="NZ_JACEIR010000001.1"/>
</dbReference>